<gene>
    <name evidence="7" type="ORF">DCHRY22_LOCUS11099</name>
</gene>
<keyword evidence="2" id="KW-0677">Repeat</keyword>
<dbReference type="Gene3D" id="3.30.160.60">
    <property type="entry name" value="Classic Zinc Finger"/>
    <property type="match status" value="4"/>
</dbReference>
<dbReference type="SMART" id="SM00355">
    <property type="entry name" value="ZnF_C2H2"/>
    <property type="match status" value="9"/>
</dbReference>
<name>A0A8J2QWL2_9NEOP</name>
<evidence type="ECO:0000256" key="1">
    <source>
        <dbReference type="ARBA" id="ARBA00022723"/>
    </source>
</evidence>
<feature type="domain" description="C2H2-type" evidence="6">
    <location>
        <begin position="210"/>
        <end position="236"/>
    </location>
</feature>
<feature type="domain" description="C2H2-type" evidence="6">
    <location>
        <begin position="327"/>
        <end position="351"/>
    </location>
</feature>
<keyword evidence="4" id="KW-0862">Zinc</keyword>
<evidence type="ECO:0000313" key="7">
    <source>
        <dbReference type="EMBL" id="CAG9574900.1"/>
    </source>
</evidence>
<feature type="domain" description="C2H2-type" evidence="6">
    <location>
        <begin position="299"/>
        <end position="326"/>
    </location>
</feature>
<dbReference type="SUPFAM" id="SSF57667">
    <property type="entry name" value="beta-beta-alpha zinc fingers"/>
    <property type="match status" value="4"/>
</dbReference>
<organism evidence="7 8">
    <name type="scientific">Danaus chrysippus</name>
    <name type="common">African queen</name>
    <dbReference type="NCBI Taxonomy" id="151541"/>
    <lineage>
        <taxon>Eukaryota</taxon>
        <taxon>Metazoa</taxon>
        <taxon>Ecdysozoa</taxon>
        <taxon>Arthropoda</taxon>
        <taxon>Hexapoda</taxon>
        <taxon>Insecta</taxon>
        <taxon>Pterygota</taxon>
        <taxon>Neoptera</taxon>
        <taxon>Endopterygota</taxon>
        <taxon>Lepidoptera</taxon>
        <taxon>Glossata</taxon>
        <taxon>Ditrysia</taxon>
        <taxon>Papilionoidea</taxon>
        <taxon>Nymphalidae</taxon>
        <taxon>Danainae</taxon>
        <taxon>Danaini</taxon>
        <taxon>Danaina</taxon>
        <taxon>Danaus</taxon>
        <taxon>Anosia</taxon>
    </lineage>
</organism>
<comment type="caution">
    <text evidence="7">The sequence shown here is derived from an EMBL/GenBank/DDBJ whole genome shotgun (WGS) entry which is preliminary data.</text>
</comment>
<evidence type="ECO:0000256" key="4">
    <source>
        <dbReference type="ARBA" id="ARBA00022833"/>
    </source>
</evidence>
<dbReference type="OrthoDB" id="6077919at2759"/>
<feature type="domain" description="C2H2-type" evidence="6">
    <location>
        <begin position="183"/>
        <end position="205"/>
    </location>
</feature>
<dbReference type="Proteomes" id="UP000789524">
    <property type="component" value="Unassembled WGS sequence"/>
</dbReference>
<dbReference type="PANTHER" id="PTHR24379:SF121">
    <property type="entry name" value="C2H2-TYPE DOMAIN-CONTAINING PROTEIN"/>
    <property type="match status" value="1"/>
</dbReference>
<evidence type="ECO:0000256" key="5">
    <source>
        <dbReference type="PROSITE-ProRule" id="PRU00042"/>
    </source>
</evidence>
<dbReference type="PANTHER" id="PTHR24379">
    <property type="entry name" value="KRAB AND ZINC FINGER DOMAIN-CONTAINING"/>
    <property type="match status" value="1"/>
</dbReference>
<dbReference type="EMBL" id="CAKASE010000073">
    <property type="protein sequence ID" value="CAG9574900.1"/>
    <property type="molecule type" value="Genomic_DNA"/>
</dbReference>
<dbReference type="InterPro" id="IPR036236">
    <property type="entry name" value="Znf_C2H2_sf"/>
</dbReference>
<keyword evidence="8" id="KW-1185">Reference proteome</keyword>
<dbReference type="InterPro" id="IPR013087">
    <property type="entry name" value="Znf_C2H2_type"/>
</dbReference>
<sequence>MERNLIALKKLMARGKMNKIEVSLKGKGHINDHKEVTKHQSNIKEILLNSNATPIRCRGGIGYACCFCTEQFPIPADLKKHTHEEHSDEEKAKFMKDKDMHGFIVKLDVTGMRCKLCDQEIKELEKMIDHLGNVHGKKVYTDLKNHILPFHFPSEILECIICCNVFNTFKALQEHMNLHYRNFICNSCNAGFVNKNILLRHGDAHKTGTFPCDVCEKTFDTARKRQLHSRAKHPGEILPHKCGYCDERFPEVRKKYEHLSKEHGIKNPSIKCKACGKVFDKKQSWRMHTTRVHLMERNHKCTECVMKFYTRRELDNHMVKHTGTRNFKCDVCSKQYGRYKTLREHFKRAHS</sequence>
<keyword evidence="1" id="KW-0479">Metal-binding</keyword>
<evidence type="ECO:0000256" key="2">
    <source>
        <dbReference type="ARBA" id="ARBA00022737"/>
    </source>
</evidence>
<dbReference type="Pfam" id="PF13912">
    <property type="entry name" value="zf-C2H2_6"/>
    <property type="match status" value="3"/>
</dbReference>
<feature type="domain" description="C2H2-type" evidence="6">
    <location>
        <begin position="270"/>
        <end position="298"/>
    </location>
</feature>
<keyword evidence="3 5" id="KW-0863">Zinc-finger</keyword>
<accession>A0A8J2QWL2</accession>
<evidence type="ECO:0000259" key="6">
    <source>
        <dbReference type="PROSITE" id="PS50157"/>
    </source>
</evidence>
<dbReference type="AlphaFoldDB" id="A0A8J2QWL2"/>
<dbReference type="GO" id="GO:0008270">
    <property type="term" value="F:zinc ion binding"/>
    <property type="evidence" value="ECO:0007669"/>
    <property type="project" value="UniProtKB-KW"/>
</dbReference>
<dbReference type="PROSITE" id="PS50157">
    <property type="entry name" value="ZINC_FINGER_C2H2_2"/>
    <property type="match status" value="6"/>
</dbReference>
<feature type="domain" description="C2H2-type" evidence="6">
    <location>
        <begin position="63"/>
        <end position="91"/>
    </location>
</feature>
<proteinExistence type="predicted"/>
<evidence type="ECO:0000256" key="3">
    <source>
        <dbReference type="ARBA" id="ARBA00022771"/>
    </source>
</evidence>
<dbReference type="PROSITE" id="PS00028">
    <property type="entry name" value="ZINC_FINGER_C2H2_1"/>
    <property type="match status" value="8"/>
</dbReference>
<protein>
    <submittedName>
        <fullName evidence="7">(African queen) hypothetical protein</fullName>
    </submittedName>
</protein>
<evidence type="ECO:0000313" key="8">
    <source>
        <dbReference type="Proteomes" id="UP000789524"/>
    </source>
</evidence>
<reference evidence="7" key="1">
    <citation type="submission" date="2021-09" db="EMBL/GenBank/DDBJ databases">
        <authorList>
            <person name="Martin H S."/>
        </authorList>
    </citation>
    <scope>NUCLEOTIDE SEQUENCE</scope>
</reference>